<dbReference type="InterPro" id="IPR009357">
    <property type="entry name" value="Riboflavin_transptr"/>
</dbReference>
<feature type="transmembrane region" description="Helical" evidence="9">
    <location>
        <begin position="118"/>
        <end position="137"/>
    </location>
</feature>
<dbReference type="GeneID" id="118418375"/>
<proteinExistence type="inferred from homology"/>
<keyword evidence="7 9" id="KW-1133">Transmembrane helix</keyword>
<keyword evidence="10" id="KW-1185">Reference proteome</keyword>
<evidence type="ECO:0000256" key="4">
    <source>
        <dbReference type="ARBA" id="ARBA00022448"/>
    </source>
</evidence>
<dbReference type="Pfam" id="PF06237">
    <property type="entry name" value="SLC52_ribofla_tr"/>
    <property type="match status" value="1"/>
</dbReference>
<dbReference type="RefSeq" id="XP_035680148.1">
    <property type="nucleotide sequence ID" value="XM_035824255.1"/>
</dbReference>
<feature type="transmembrane region" description="Helical" evidence="9">
    <location>
        <begin position="408"/>
        <end position="430"/>
    </location>
</feature>
<accession>A0A9J7MT90</accession>
<evidence type="ECO:0000256" key="6">
    <source>
        <dbReference type="ARBA" id="ARBA00022692"/>
    </source>
</evidence>
<protein>
    <recommendedName>
        <fullName evidence="9">Riboflavin transporter</fullName>
    </recommendedName>
</protein>
<sequence>MPKEEKLEPEDDATMEKPRISIPVYILVCLFGVGSWIDINGLWVELPIIVQHAPEGWSLPSYMAVIIQLANIGPIAVTLANVFCGRRVSNKVVIYIIVTVGAMSCFLLPFFWKHTSVVAGANHSTALLTLTFLLAFVDCTSSVTFLPFMTLFSGPYLTSYFIGEGMSGLLPSLVALGQGVGGNPECHNVSYTNSTVVNGTVRNFTEYHNVYVTKDPNFPVEDFFWFLFTMMLVCGIAFVMLNYLPVARKEHIRTAEASVYKAVPNSENGYSTCGDCVEMGSTKTDSSSNTPTSSERDIDVLITKKKGLSRGGYIYLLYVQAWVNALSNGVLPSIQSYSCLPYGNTAYHLAVTLGNMANPLACFISFFLPTTSFLLVGVLSLAGTAVGAYILALAAMSPTPVLLGTTGGVFLVVLAWISVVGLFSYVKVTIGSIFREEGQRALLWCGAVMQAGSCVGAFVTFLFVNVFPMFQQNDPCDL</sequence>
<evidence type="ECO:0000313" key="11">
    <source>
        <dbReference type="RefSeq" id="XP_035680144.1"/>
    </source>
</evidence>
<evidence type="ECO:0000256" key="8">
    <source>
        <dbReference type="ARBA" id="ARBA00023136"/>
    </source>
</evidence>
<feature type="transmembrane region" description="Helical" evidence="9">
    <location>
        <begin position="442"/>
        <end position="464"/>
    </location>
</feature>
<evidence type="ECO:0000256" key="2">
    <source>
        <dbReference type="ARBA" id="ARBA00004651"/>
    </source>
</evidence>
<dbReference type="AlphaFoldDB" id="A0A9J7MT90"/>
<dbReference type="RefSeq" id="XP_035680145.1">
    <property type="nucleotide sequence ID" value="XM_035824252.1"/>
</dbReference>
<keyword evidence="5 9" id="KW-1003">Cell membrane</keyword>
<feature type="transmembrane region" description="Helical" evidence="9">
    <location>
        <begin position="313"/>
        <end position="334"/>
    </location>
</feature>
<dbReference type="GO" id="GO:0005886">
    <property type="term" value="C:plasma membrane"/>
    <property type="evidence" value="ECO:0000318"/>
    <property type="project" value="GO_Central"/>
</dbReference>
<keyword evidence="4 9" id="KW-0813">Transport</keyword>
<feature type="transmembrane region" description="Helical" evidence="9">
    <location>
        <begin position="92"/>
        <end position="112"/>
    </location>
</feature>
<dbReference type="OrthoDB" id="9995836at2759"/>
<evidence type="ECO:0000313" key="14">
    <source>
        <dbReference type="RefSeq" id="XP_035680148.1"/>
    </source>
</evidence>
<organism evidence="10 13">
    <name type="scientific">Branchiostoma floridae</name>
    <name type="common">Florida lancelet</name>
    <name type="synonym">Amphioxus</name>
    <dbReference type="NCBI Taxonomy" id="7739"/>
    <lineage>
        <taxon>Eukaryota</taxon>
        <taxon>Metazoa</taxon>
        <taxon>Chordata</taxon>
        <taxon>Cephalochordata</taxon>
        <taxon>Leptocardii</taxon>
        <taxon>Amphioxiformes</taxon>
        <taxon>Branchiostomatidae</taxon>
        <taxon>Branchiostoma</taxon>
    </lineage>
</organism>
<comment type="similarity">
    <text evidence="3 9">Belongs to the riboflavin transporter family.</text>
</comment>
<name>A0A9J7MT90_BRAFL</name>
<dbReference type="RefSeq" id="XP_035680147.1">
    <property type="nucleotide sequence ID" value="XM_035824254.1"/>
</dbReference>
<evidence type="ECO:0000256" key="3">
    <source>
        <dbReference type="ARBA" id="ARBA00006366"/>
    </source>
</evidence>
<evidence type="ECO:0000313" key="13">
    <source>
        <dbReference type="RefSeq" id="XP_035680147.1"/>
    </source>
</evidence>
<evidence type="ECO:0000313" key="10">
    <source>
        <dbReference type="Proteomes" id="UP000001554"/>
    </source>
</evidence>
<dbReference type="OMA" id="EQRPMMD"/>
<feature type="transmembrane region" description="Helical" evidence="9">
    <location>
        <begin position="346"/>
        <end position="368"/>
    </location>
</feature>
<dbReference type="KEGG" id="bfo:118418375"/>
<evidence type="ECO:0000313" key="12">
    <source>
        <dbReference type="RefSeq" id="XP_035680145.1"/>
    </source>
</evidence>
<evidence type="ECO:0000256" key="7">
    <source>
        <dbReference type="ARBA" id="ARBA00022989"/>
    </source>
</evidence>
<feature type="transmembrane region" description="Helical" evidence="9">
    <location>
        <begin position="59"/>
        <end position="80"/>
    </location>
</feature>
<dbReference type="Proteomes" id="UP000001554">
    <property type="component" value="Chromosome 6"/>
</dbReference>
<feature type="transmembrane region" description="Helical" evidence="9">
    <location>
        <begin position="20"/>
        <end position="39"/>
    </location>
</feature>
<feature type="transmembrane region" description="Helical" evidence="9">
    <location>
        <begin position="373"/>
        <end position="396"/>
    </location>
</feature>
<dbReference type="GO" id="GO:0032217">
    <property type="term" value="F:riboflavin transmembrane transporter activity"/>
    <property type="evidence" value="ECO:0000318"/>
    <property type="project" value="GO_Central"/>
</dbReference>
<keyword evidence="8 9" id="KW-0472">Membrane</keyword>
<comment type="subcellular location">
    <subcellularLocation>
        <location evidence="2 9">Cell membrane</location>
        <topology evidence="2 9">Multi-pass membrane protein</topology>
    </subcellularLocation>
</comment>
<evidence type="ECO:0000256" key="9">
    <source>
        <dbReference type="RuleBase" id="RU368035"/>
    </source>
</evidence>
<dbReference type="PANTHER" id="PTHR12929">
    <property type="entry name" value="SOLUTE CARRIER FAMILY 52"/>
    <property type="match status" value="1"/>
</dbReference>
<dbReference type="PANTHER" id="PTHR12929:SF10">
    <property type="entry name" value="RIBOFLAVIN TRANSPORTER"/>
    <property type="match status" value="1"/>
</dbReference>
<evidence type="ECO:0000256" key="1">
    <source>
        <dbReference type="ARBA" id="ARBA00000215"/>
    </source>
</evidence>
<reference evidence="10" key="1">
    <citation type="journal article" date="2020" name="Nat. Ecol. Evol.">
        <title>Deeply conserved synteny resolves early events in vertebrate evolution.</title>
        <authorList>
            <person name="Simakov O."/>
            <person name="Marletaz F."/>
            <person name="Yue J.X."/>
            <person name="O'Connell B."/>
            <person name="Jenkins J."/>
            <person name="Brandt A."/>
            <person name="Calef R."/>
            <person name="Tung C.H."/>
            <person name="Huang T.K."/>
            <person name="Schmutz J."/>
            <person name="Satoh N."/>
            <person name="Yu J.K."/>
            <person name="Putnam N.H."/>
            <person name="Green R.E."/>
            <person name="Rokhsar D.S."/>
        </authorList>
    </citation>
    <scope>NUCLEOTIDE SEQUENCE [LARGE SCALE GENOMIC DNA]</scope>
    <source>
        <strain evidence="10">S238N-H82</strain>
    </source>
</reference>
<keyword evidence="6 9" id="KW-0812">Transmembrane</keyword>
<dbReference type="RefSeq" id="XP_035680144.1">
    <property type="nucleotide sequence ID" value="XM_035824251.1"/>
</dbReference>
<dbReference type="GO" id="GO:0032218">
    <property type="term" value="P:riboflavin transport"/>
    <property type="evidence" value="ECO:0000318"/>
    <property type="project" value="GO_Central"/>
</dbReference>
<comment type="function">
    <text evidence="9">Plasma membrane transporter mediating the uptake by cells of the water soluble vitamin B2/riboflavin that plays a key role in biochemical oxidation-reduction reactions of the carbohydrate, lipid, and amino acid metabolism.</text>
</comment>
<comment type="catalytic activity">
    <reaction evidence="1 9">
        <text>riboflavin(in) = riboflavin(out)</text>
        <dbReference type="Rhea" id="RHEA:35015"/>
        <dbReference type="ChEBI" id="CHEBI:57986"/>
    </reaction>
</comment>
<feature type="transmembrane region" description="Helical" evidence="9">
    <location>
        <begin position="223"/>
        <end position="244"/>
    </location>
</feature>
<evidence type="ECO:0000256" key="5">
    <source>
        <dbReference type="ARBA" id="ARBA00022475"/>
    </source>
</evidence>
<gene>
    <name evidence="11 12 13 14" type="primary">LOC118418375</name>
</gene>
<reference evidence="11 12" key="2">
    <citation type="submission" date="2025-04" db="UniProtKB">
        <authorList>
            <consortium name="RefSeq"/>
        </authorList>
    </citation>
    <scope>IDENTIFICATION</scope>
    <source>
        <strain evidence="11 12">S238N-H82</strain>
        <tissue evidence="11 12">Testes</tissue>
    </source>
</reference>